<organism evidence="1 2">
    <name type="scientific">Candidatus Methanomarinus sp</name>
    <dbReference type="NCBI Taxonomy" id="3386244"/>
    <lineage>
        <taxon>Archaea</taxon>
        <taxon>Methanobacteriati</taxon>
        <taxon>Methanobacteriota</taxon>
        <taxon>Stenosarchaea group</taxon>
        <taxon>Methanomicrobia</taxon>
        <taxon>Methanosarcinales</taxon>
        <taxon>ANME-2 cluster</taxon>
        <taxon>Candidatus Methanocomedenaceae</taxon>
        <taxon>Candidatus Methanomarinus</taxon>
    </lineage>
</organism>
<evidence type="ECO:0000313" key="1">
    <source>
        <dbReference type="EMBL" id="TKY91141.1"/>
    </source>
</evidence>
<reference evidence="1" key="1">
    <citation type="submission" date="2018-09" db="EMBL/GenBank/DDBJ databases">
        <title>A genomic encyclopedia of anaerobic methanotrophic archaea.</title>
        <authorList>
            <person name="Skennerton C.T."/>
            <person name="Chadwick G.L."/>
            <person name="Laso-Perez R."/>
            <person name="Leu A.O."/>
            <person name="Speth D.R."/>
            <person name="Yu H."/>
            <person name="Morgan-Lang C."/>
            <person name="Hatzenpichler R."/>
            <person name="Goudeau D."/>
            <person name="Malmstrom R."/>
            <person name="Woyke T."/>
            <person name="Hallam S."/>
            <person name="Tyson G.W."/>
            <person name="Wegener G."/>
            <person name="Boetius A."/>
            <person name="Orphan V.J."/>
        </authorList>
    </citation>
    <scope>NUCLEOTIDE SEQUENCE</scope>
    <source>
        <strain evidence="1">CONS3730D10UFb2</strain>
    </source>
</reference>
<proteinExistence type="predicted"/>
<dbReference type="Proteomes" id="UP000315423">
    <property type="component" value="Unassembled WGS sequence"/>
</dbReference>
<name>A0AC61S8V7_9EURY</name>
<accession>A0AC61S8V7</accession>
<gene>
    <name evidence="1" type="ORF">C5S46_07390</name>
</gene>
<protein>
    <submittedName>
        <fullName evidence="1">Transglutaminase domain-containing protein</fullName>
    </submittedName>
</protein>
<comment type="caution">
    <text evidence="1">The sequence shown here is derived from an EMBL/GenBank/DDBJ whole genome shotgun (WGS) entry which is preliminary data.</text>
</comment>
<evidence type="ECO:0000313" key="2">
    <source>
        <dbReference type="Proteomes" id="UP000315423"/>
    </source>
</evidence>
<sequence length="256" mass="29666">MSLCGITNKFEVDTKMGVIYYITLIEIITLIIITQFFIPQTNLLNLAGGSAGFTEKYSHIYEITGNLAQTTDPIYEIPKTSLEIPAFITDLRTMGTLYRRNHILYLEDASSYIIPDNEVVQWYAEHTVLTDDALLWKHNASIFKFNYVSDNDLFNNPPYDDMWQNPDYYLTHDCKGDCEDFSLAFASILEAKGIYAQVIGVTLINDRNHWVVEYQYNNRTNYADINRNNVIIRHDENPTVYKEWVAIDRNSITKIN</sequence>
<dbReference type="EMBL" id="QYBA01000254">
    <property type="protein sequence ID" value="TKY91141.1"/>
    <property type="molecule type" value="Genomic_DNA"/>
</dbReference>